<reference evidence="1 2" key="1">
    <citation type="submission" date="2023-03" db="EMBL/GenBank/DDBJ databases">
        <title>WGS of Gossypium arboreum.</title>
        <authorList>
            <person name="Yu D."/>
        </authorList>
    </citation>
    <scope>NUCLEOTIDE SEQUENCE [LARGE SCALE GENOMIC DNA]</scope>
    <source>
        <tissue evidence="1">Leaf</tissue>
    </source>
</reference>
<protein>
    <submittedName>
        <fullName evidence="1">Uncharacterized protein</fullName>
    </submittedName>
</protein>
<gene>
    <name evidence="1" type="ORF">PVK06_002137</name>
</gene>
<name>A0ABR0R2U3_GOSAR</name>
<dbReference type="Proteomes" id="UP001358586">
    <property type="component" value="Chromosome 1"/>
</dbReference>
<keyword evidence="2" id="KW-1185">Reference proteome</keyword>
<organism evidence="1 2">
    <name type="scientific">Gossypium arboreum</name>
    <name type="common">Tree cotton</name>
    <name type="synonym">Gossypium nanking</name>
    <dbReference type="NCBI Taxonomy" id="29729"/>
    <lineage>
        <taxon>Eukaryota</taxon>
        <taxon>Viridiplantae</taxon>
        <taxon>Streptophyta</taxon>
        <taxon>Embryophyta</taxon>
        <taxon>Tracheophyta</taxon>
        <taxon>Spermatophyta</taxon>
        <taxon>Magnoliopsida</taxon>
        <taxon>eudicotyledons</taxon>
        <taxon>Gunneridae</taxon>
        <taxon>Pentapetalae</taxon>
        <taxon>rosids</taxon>
        <taxon>malvids</taxon>
        <taxon>Malvales</taxon>
        <taxon>Malvaceae</taxon>
        <taxon>Malvoideae</taxon>
        <taxon>Gossypium</taxon>
    </lineage>
</organism>
<sequence length="212" mass="23728">MCSRISPLQAVCASGWDLAIWKIYTDPTSCGFSRRCVLQVGYLDCKNGLATSQLDGGGHVFVEDVKDEMVGNCQMTRSMNVEIYSRRLETFRVTETLGPMELISKINSAIAGGSKYFIIQVHMSWQRVLKSRSMLNNFSMMCTHSSTRCMSGRMSSPSCLTCLCGRCLRRLSSFPQTKGCVGIREFVSNHPESIMKWTLGRNPMVSIVDYAK</sequence>
<comment type="caution">
    <text evidence="1">The sequence shown here is derived from an EMBL/GenBank/DDBJ whole genome shotgun (WGS) entry which is preliminary data.</text>
</comment>
<proteinExistence type="predicted"/>
<evidence type="ECO:0000313" key="2">
    <source>
        <dbReference type="Proteomes" id="UP001358586"/>
    </source>
</evidence>
<accession>A0ABR0R2U3</accession>
<evidence type="ECO:0000313" key="1">
    <source>
        <dbReference type="EMBL" id="KAK5845895.1"/>
    </source>
</evidence>
<dbReference type="EMBL" id="JARKNE010000001">
    <property type="protein sequence ID" value="KAK5845895.1"/>
    <property type="molecule type" value="Genomic_DNA"/>
</dbReference>